<organism evidence="1 2">
    <name type="scientific">Methylobacterium aerolatum</name>
    <dbReference type="NCBI Taxonomy" id="418708"/>
    <lineage>
        <taxon>Bacteria</taxon>
        <taxon>Pseudomonadati</taxon>
        <taxon>Pseudomonadota</taxon>
        <taxon>Alphaproteobacteria</taxon>
        <taxon>Hyphomicrobiales</taxon>
        <taxon>Methylobacteriaceae</taxon>
        <taxon>Methylobacterium</taxon>
    </lineage>
</organism>
<dbReference type="Gene3D" id="3.40.50.150">
    <property type="entry name" value="Vaccinia Virus protein VP39"/>
    <property type="match status" value="1"/>
</dbReference>
<dbReference type="Pfam" id="PF13489">
    <property type="entry name" value="Methyltransf_23"/>
    <property type="match status" value="1"/>
</dbReference>
<dbReference type="GO" id="GO:0032259">
    <property type="term" value="P:methylation"/>
    <property type="evidence" value="ECO:0007669"/>
    <property type="project" value="UniProtKB-KW"/>
</dbReference>
<dbReference type="Proteomes" id="UP001231124">
    <property type="component" value="Unassembled WGS sequence"/>
</dbReference>
<name>A0ABU0I2A9_9HYPH</name>
<keyword evidence="1" id="KW-0808">Transferase</keyword>
<comment type="caution">
    <text evidence="1">The sequence shown here is derived from an EMBL/GenBank/DDBJ whole genome shotgun (WGS) entry which is preliminary data.</text>
</comment>
<dbReference type="InterPro" id="IPR029063">
    <property type="entry name" value="SAM-dependent_MTases_sf"/>
</dbReference>
<proteinExistence type="predicted"/>
<evidence type="ECO:0000313" key="2">
    <source>
        <dbReference type="Proteomes" id="UP001231124"/>
    </source>
</evidence>
<dbReference type="RefSeq" id="WP_238203050.1">
    <property type="nucleotide sequence ID" value="NZ_BPQE01000011.1"/>
</dbReference>
<sequence>MPTSYIQNVLPIMYYLQRIRPTSVLDVGTGYGKFAFLLREYIDDFKWNIKIDGVEAWPRYFKKSRTDYLYDTLYKTNFLSAPLTDQYDIILMIDVLEHFNDADANLALKKAAAYSKRILISVPLGFEQGAVGGNEFERHQSEWPLARIEQAVQPYETIQLFGGTGDSVIAVAYHESVR</sequence>
<dbReference type="CDD" id="cd02440">
    <property type="entry name" value="AdoMet_MTases"/>
    <property type="match status" value="1"/>
</dbReference>
<reference evidence="1 2" key="1">
    <citation type="submission" date="2023-07" db="EMBL/GenBank/DDBJ databases">
        <title>Genomic Encyclopedia of Type Strains, Phase IV (KMG-IV): sequencing the most valuable type-strain genomes for metagenomic binning, comparative biology and taxonomic classification.</title>
        <authorList>
            <person name="Goeker M."/>
        </authorList>
    </citation>
    <scope>NUCLEOTIDE SEQUENCE [LARGE SCALE GENOMIC DNA]</scope>
    <source>
        <strain evidence="1 2">DSM 19013</strain>
    </source>
</reference>
<protein>
    <submittedName>
        <fullName evidence="1">SAM-dependent methyltransferase</fullName>
    </submittedName>
</protein>
<evidence type="ECO:0000313" key="1">
    <source>
        <dbReference type="EMBL" id="MDQ0447824.1"/>
    </source>
</evidence>
<dbReference type="GO" id="GO:0008168">
    <property type="term" value="F:methyltransferase activity"/>
    <property type="evidence" value="ECO:0007669"/>
    <property type="project" value="UniProtKB-KW"/>
</dbReference>
<gene>
    <name evidence="1" type="ORF">QO012_002324</name>
</gene>
<keyword evidence="2" id="KW-1185">Reference proteome</keyword>
<dbReference type="SUPFAM" id="SSF53335">
    <property type="entry name" value="S-adenosyl-L-methionine-dependent methyltransferases"/>
    <property type="match status" value="1"/>
</dbReference>
<accession>A0ABU0I2A9</accession>
<keyword evidence="1" id="KW-0489">Methyltransferase</keyword>
<dbReference type="EMBL" id="JAUSVP010000005">
    <property type="protein sequence ID" value="MDQ0447824.1"/>
    <property type="molecule type" value="Genomic_DNA"/>
</dbReference>